<evidence type="ECO:0000313" key="2">
    <source>
        <dbReference type="Proteomes" id="UP000323129"/>
    </source>
</evidence>
<accession>A0ABY3MJ19</accession>
<comment type="caution">
    <text evidence="1">The sequence shown here is derived from an EMBL/GenBank/DDBJ whole genome shotgun (WGS) entry which is preliminary data.</text>
</comment>
<sequence>MAIYLDFSRFFVQFPHLASVRRASQKQGSMAWLSEAFRGEAFSLQLLRAAFHEVSRAVNEFEFDQTR</sequence>
<evidence type="ECO:0000313" key="1">
    <source>
        <dbReference type="EMBL" id="TYD42649.1"/>
    </source>
</evidence>
<protein>
    <submittedName>
        <fullName evidence="1">Uncharacterized protein</fullName>
    </submittedName>
</protein>
<reference evidence="1 2" key="1">
    <citation type="submission" date="2017-08" db="EMBL/GenBank/DDBJ databases">
        <title>Aeromonas veronii bv sobria strain NS22 whole genome sequencing.</title>
        <authorList>
            <person name="Katharios P."/>
            <person name="Ha V.Q."/>
            <person name="Smyrli M."/>
        </authorList>
    </citation>
    <scope>NUCLEOTIDE SEQUENCE [LARGE SCALE GENOMIC DNA]</scope>
    <source>
        <strain evidence="1 2">NS22</strain>
    </source>
</reference>
<gene>
    <name evidence="1" type="ORF">CJF24_15550</name>
</gene>
<dbReference type="EMBL" id="NQMC01000048">
    <property type="protein sequence ID" value="TYD42649.1"/>
    <property type="molecule type" value="Genomic_DNA"/>
</dbReference>
<organism evidence="1 2">
    <name type="scientific">Aeromonas veronii</name>
    <dbReference type="NCBI Taxonomy" id="654"/>
    <lineage>
        <taxon>Bacteria</taxon>
        <taxon>Pseudomonadati</taxon>
        <taxon>Pseudomonadota</taxon>
        <taxon>Gammaproteobacteria</taxon>
        <taxon>Aeromonadales</taxon>
        <taxon>Aeromonadaceae</taxon>
        <taxon>Aeromonas</taxon>
    </lineage>
</organism>
<proteinExistence type="predicted"/>
<dbReference type="Proteomes" id="UP000323129">
    <property type="component" value="Unassembled WGS sequence"/>
</dbReference>
<name>A0ABY3MJ19_AERVE</name>
<keyword evidence="2" id="KW-1185">Reference proteome</keyword>